<dbReference type="InterPro" id="IPR012951">
    <property type="entry name" value="BBE"/>
</dbReference>
<dbReference type="Pfam" id="PF01565">
    <property type="entry name" value="FAD_binding_4"/>
    <property type="match status" value="1"/>
</dbReference>
<dbReference type="PROSITE" id="PS00290">
    <property type="entry name" value="IG_MHC"/>
    <property type="match status" value="1"/>
</dbReference>
<keyword evidence="4" id="KW-0560">Oxidoreductase</keyword>
<dbReference type="PROSITE" id="PS51387">
    <property type="entry name" value="FAD_PCMH"/>
    <property type="match status" value="1"/>
</dbReference>
<dbReference type="Gene3D" id="3.30.465.10">
    <property type="match status" value="1"/>
</dbReference>
<dbReference type="SUPFAM" id="SSF56176">
    <property type="entry name" value="FAD-binding/transporter-associated domain-like"/>
    <property type="match status" value="1"/>
</dbReference>
<name>A0A4V1XA38_9PEZI</name>
<evidence type="ECO:0000256" key="3">
    <source>
        <dbReference type="ARBA" id="ARBA00022827"/>
    </source>
</evidence>
<evidence type="ECO:0000256" key="4">
    <source>
        <dbReference type="ARBA" id="ARBA00023002"/>
    </source>
</evidence>
<dbReference type="OrthoDB" id="407275at2759"/>
<protein>
    <recommendedName>
        <fullName evidence="6">FAD-binding PCMH-type domain-containing protein</fullName>
    </recommendedName>
</protein>
<accession>A0A4V1XA38</accession>
<comment type="similarity">
    <text evidence="1">Belongs to the oxygen-dependent FAD-linked oxidoreductase family.</text>
</comment>
<evidence type="ECO:0000313" key="8">
    <source>
        <dbReference type="Proteomes" id="UP000293360"/>
    </source>
</evidence>
<keyword evidence="3" id="KW-0274">FAD</keyword>
<dbReference type="InterPro" id="IPR036318">
    <property type="entry name" value="FAD-bd_PCMH-like_sf"/>
</dbReference>
<feature type="domain" description="FAD-binding PCMH-type" evidence="6">
    <location>
        <begin position="162"/>
        <end position="317"/>
    </location>
</feature>
<dbReference type="InterPro" id="IPR016169">
    <property type="entry name" value="FAD-bd_PCMH_sub2"/>
</dbReference>
<proteinExistence type="inferred from homology"/>
<feature type="region of interest" description="Disordered" evidence="5">
    <location>
        <begin position="146"/>
        <end position="171"/>
    </location>
</feature>
<dbReference type="InterPro" id="IPR050416">
    <property type="entry name" value="FAD-linked_Oxidoreductase"/>
</dbReference>
<dbReference type="AlphaFoldDB" id="A0A4V1XA38"/>
<dbReference type="InterPro" id="IPR003006">
    <property type="entry name" value="Ig/MHC_CS"/>
</dbReference>
<reference evidence="7 8" key="1">
    <citation type="submission" date="2018-06" db="EMBL/GenBank/DDBJ databases">
        <title>Complete Genomes of Monosporascus.</title>
        <authorList>
            <person name="Robinson A.J."/>
            <person name="Natvig D.O."/>
        </authorList>
    </citation>
    <scope>NUCLEOTIDE SEQUENCE [LARGE SCALE GENOMIC DNA]</scope>
    <source>
        <strain evidence="7 8">CBS 110550</strain>
    </source>
</reference>
<dbReference type="Pfam" id="PF08031">
    <property type="entry name" value="BBE"/>
    <property type="match status" value="1"/>
</dbReference>
<dbReference type="Gene3D" id="3.40.462.20">
    <property type="match status" value="1"/>
</dbReference>
<sequence>MLRFGLVWVLDDCKLPDVGLVSELELWLGIIIVCMPTLKSLAVTKSDDVPLRSSKRSQDRQGDRNIKGEYGNVNGYLQNQEGTGLAGAITTGCRFDPAAEHLDDRIEPYKIHARQDIDQLGMWSQSGRIEMSAEQPELSGIELVTPPSSRQHARASCDGRRTRRSPWRVGVPPPTSRRSCAYCAANGVDFVIRGGGHDCAGRTQVRGAPAIDICGLDHVRIADDGKTAAMGGGVILRNLTRVLDGRGLATPVGVAVLASSWSAVTTYGLGADQIVGAKLVNLKGELVDADGELLKGIRGGGGIFGVIVELTIKIYPLKEIYVCVQNASHLLVSLLIFESSDLKTTWTTYAEALEKLVAEQPLPNALQLQHLGVELPNLGKVLAVGATWADPDHEEGRGWMGKIASLGNCLVNNPEPRPVTAYIEANEAMLTFGSCGRTFTVSMRKLTPKSAEVLARHTALLPAGCMAISAHMLHAPAPSEDSVFGCRVEHHMLELLTITPQQDLETKGAEWARELARDLRESDPDNVLDSPYVALVGDDDADYRRIYGSHYDALVTLKRKYDPDNVFKYAVPPAVRVMVVGVCEGEVCYVAATDT</sequence>
<dbReference type="PANTHER" id="PTHR42973">
    <property type="entry name" value="BINDING OXIDOREDUCTASE, PUTATIVE (AFU_ORTHOLOGUE AFUA_1G17690)-RELATED"/>
    <property type="match status" value="1"/>
</dbReference>
<dbReference type="EMBL" id="QJNU01000376">
    <property type="protein sequence ID" value="RYP00865.1"/>
    <property type="molecule type" value="Genomic_DNA"/>
</dbReference>
<dbReference type="GO" id="GO:0016491">
    <property type="term" value="F:oxidoreductase activity"/>
    <property type="evidence" value="ECO:0007669"/>
    <property type="project" value="UniProtKB-KW"/>
</dbReference>
<dbReference type="Proteomes" id="UP000293360">
    <property type="component" value="Unassembled WGS sequence"/>
</dbReference>
<comment type="caution">
    <text evidence="7">The sequence shown here is derived from an EMBL/GenBank/DDBJ whole genome shotgun (WGS) entry which is preliminary data.</text>
</comment>
<keyword evidence="8" id="KW-1185">Reference proteome</keyword>
<feature type="region of interest" description="Disordered" evidence="5">
    <location>
        <begin position="49"/>
        <end position="73"/>
    </location>
</feature>
<dbReference type="InterPro" id="IPR016166">
    <property type="entry name" value="FAD-bd_PCMH"/>
</dbReference>
<evidence type="ECO:0000259" key="6">
    <source>
        <dbReference type="PROSITE" id="PS51387"/>
    </source>
</evidence>
<feature type="compositionally biased region" description="Basic and acidic residues" evidence="5">
    <location>
        <begin position="49"/>
        <end position="67"/>
    </location>
</feature>
<evidence type="ECO:0000256" key="5">
    <source>
        <dbReference type="SAM" id="MobiDB-lite"/>
    </source>
</evidence>
<evidence type="ECO:0000256" key="1">
    <source>
        <dbReference type="ARBA" id="ARBA00005466"/>
    </source>
</evidence>
<evidence type="ECO:0000256" key="2">
    <source>
        <dbReference type="ARBA" id="ARBA00022630"/>
    </source>
</evidence>
<organism evidence="7 8">
    <name type="scientific">Monosporascus ibericus</name>
    <dbReference type="NCBI Taxonomy" id="155417"/>
    <lineage>
        <taxon>Eukaryota</taxon>
        <taxon>Fungi</taxon>
        <taxon>Dikarya</taxon>
        <taxon>Ascomycota</taxon>
        <taxon>Pezizomycotina</taxon>
        <taxon>Sordariomycetes</taxon>
        <taxon>Xylariomycetidae</taxon>
        <taxon>Xylariales</taxon>
        <taxon>Xylariales incertae sedis</taxon>
        <taxon>Monosporascus</taxon>
    </lineage>
</organism>
<dbReference type="InterPro" id="IPR006094">
    <property type="entry name" value="Oxid_FAD_bind_N"/>
</dbReference>
<evidence type="ECO:0000313" key="7">
    <source>
        <dbReference type="EMBL" id="RYP00865.1"/>
    </source>
</evidence>
<dbReference type="PANTHER" id="PTHR42973:SF7">
    <property type="entry name" value="FAD-BINDING PCMH-TYPE DOMAIN-CONTAINING PROTEIN"/>
    <property type="match status" value="1"/>
</dbReference>
<keyword evidence="2" id="KW-0285">Flavoprotein</keyword>
<dbReference type="GO" id="GO:0071949">
    <property type="term" value="F:FAD binding"/>
    <property type="evidence" value="ECO:0007669"/>
    <property type="project" value="InterPro"/>
</dbReference>
<dbReference type="STRING" id="155417.A0A4V1XA38"/>
<gene>
    <name evidence="7" type="ORF">DL764_006388</name>
</gene>